<dbReference type="Pfam" id="PF04073">
    <property type="entry name" value="tRNA_edit"/>
    <property type="match status" value="1"/>
</dbReference>
<dbReference type="GO" id="GO:0006412">
    <property type="term" value="P:translation"/>
    <property type="evidence" value="ECO:0007669"/>
    <property type="project" value="UniProtKB-KW"/>
</dbReference>
<dbReference type="InterPro" id="IPR007214">
    <property type="entry name" value="YbaK/aa-tRNA-synth-assoc-dom"/>
</dbReference>
<evidence type="ECO:0000259" key="2">
    <source>
        <dbReference type="Pfam" id="PF04073"/>
    </source>
</evidence>
<dbReference type="PATRIC" id="fig|1423771.3.peg.2106"/>
<dbReference type="Proteomes" id="UP000050901">
    <property type="component" value="Unassembled WGS sequence"/>
</dbReference>
<evidence type="ECO:0000256" key="1">
    <source>
        <dbReference type="ARBA" id="ARBA00022917"/>
    </source>
</evidence>
<dbReference type="GO" id="GO:0002161">
    <property type="term" value="F:aminoacyl-tRNA deacylase activity"/>
    <property type="evidence" value="ECO:0007669"/>
    <property type="project" value="InterPro"/>
</dbReference>
<sequence length="173" mass="18984">MLEFVSVASHPEYVAPKMLSFLKSHELTDKIQVAQIDPQYADGEKLSETYGVDINQELNCLAFAGKRDGQIRYAAVVVLYGKRVNSGAVLKHAMDATKPSFANLDDVIAMTCMEFGSITPVGLPDDWQVLIDSSVKELDEVIIGGGRVDAKFKTTPQILAQLPHAKFVDQLTK</sequence>
<comment type="caution">
    <text evidence="3">The sequence shown here is derived from an EMBL/GenBank/DDBJ whole genome shotgun (WGS) entry which is preliminary data.</text>
</comment>
<evidence type="ECO:0000313" key="4">
    <source>
        <dbReference type="Proteomes" id="UP000050901"/>
    </source>
</evidence>
<proteinExistence type="predicted"/>
<dbReference type="RefSeq" id="WP_033935487.1">
    <property type="nucleotide sequence ID" value="NZ_AZEQ01000009.1"/>
</dbReference>
<gene>
    <name evidence="3" type="ORF">FC47_GL002026</name>
</gene>
<dbReference type="EMBL" id="AZEQ01000009">
    <property type="protein sequence ID" value="KRL25771.1"/>
    <property type="molecule type" value="Genomic_DNA"/>
</dbReference>
<evidence type="ECO:0000313" key="3">
    <source>
        <dbReference type="EMBL" id="KRL25771.1"/>
    </source>
</evidence>
<name>A0A0R1PAZ6_LIMMU</name>
<keyword evidence="1" id="KW-0648">Protein biosynthesis</keyword>
<accession>A0A0R1PAZ6</accession>
<organism evidence="3 4">
    <name type="scientific">Limosilactobacillus mucosae DSM 13345</name>
    <dbReference type="NCBI Taxonomy" id="1423771"/>
    <lineage>
        <taxon>Bacteria</taxon>
        <taxon>Bacillati</taxon>
        <taxon>Bacillota</taxon>
        <taxon>Bacilli</taxon>
        <taxon>Lactobacillales</taxon>
        <taxon>Lactobacillaceae</taxon>
        <taxon>Limosilactobacillus</taxon>
    </lineage>
</organism>
<dbReference type="AlphaFoldDB" id="A0A0R1PAZ6"/>
<feature type="domain" description="YbaK/aminoacyl-tRNA synthetase-associated" evidence="2">
    <location>
        <begin position="38"/>
        <end position="159"/>
    </location>
</feature>
<dbReference type="InterPro" id="IPR036754">
    <property type="entry name" value="YbaK/aa-tRNA-synt-asso_dom_sf"/>
</dbReference>
<reference evidence="3 4" key="1">
    <citation type="journal article" date="2015" name="Genome Announc.">
        <title>Expanding the biotechnology potential of lactobacilli through comparative genomics of 213 strains and associated genera.</title>
        <authorList>
            <person name="Sun Z."/>
            <person name="Harris H.M."/>
            <person name="McCann A."/>
            <person name="Guo C."/>
            <person name="Argimon S."/>
            <person name="Zhang W."/>
            <person name="Yang X."/>
            <person name="Jeffery I.B."/>
            <person name="Cooney J.C."/>
            <person name="Kagawa T.F."/>
            <person name="Liu W."/>
            <person name="Song Y."/>
            <person name="Salvetti E."/>
            <person name="Wrobel A."/>
            <person name="Rasinkangas P."/>
            <person name="Parkhill J."/>
            <person name="Rea M.C."/>
            <person name="O'Sullivan O."/>
            <person name="Ritari J."/>
            <person name="Douillard F.P."/>
            <person name="Paul Ross R."/>
            <person name="Yang R."/>
            <person name="Briner A.E."/>
            <person name="Felis G.E."/>
            <person name="de Vos W.M."/>
            <person name="Barrangou R."/>
            <person name="Klaenhammer T.R."/>
            <person name="Caufield P.W."/>
            <person name="Cui Y."/>
            <person name="Zhang H."/>
            <person name="O'Toole P.W."/>
        </authorList>
    </citation>
    <scope>NUCLEOTIDE SEQUENCE [LARGE SCALE GENOMIC DNA]</scope>
    <source>
        <strain evidence="3 4">DSM 13345</strain>
    </source>
</reference>
<dbReference type="Gene3D" id="3.90.960.10">
    <property type="entry name" value="YbaK/aminoacyl-tRNA synthetase-associated domain"/>
    <property type="match status" value="1"/>
</dbReference>
<dbReference type="PANTHER" id="PTHR30411">
    <property type="entry name" value="CYTOPLASMIC PROTEIN"/>
    <property type="match status" value="1"/>
</dbReference>
<dbReference type="SUPFAM" id="SSF55826">
    <property type="entry name" value="YbaK/ProRS associated domain"/>
    <property type="match status" value="1"/>
</dbReference>
<protein>
    <recommendedName>
        <fullName evidence="2">YbaK/aminoacyl-tRNA synthetase-associated domain-containing protein</fullName>
    </recommendedName>
</protein>
<dbReference type="PANTHER" id="PTHR30411:SF1">
    <property type="entry name" value="CYTOPLASMIC PROTEIN"/>
    <property type="match status" value="1"/>
</dbReference>